<dbReference type="GO" id="GO:0032259">
    <property type="term" value="P:methylation"/>
    <property type="evidence" value="ECO:0007669"/>
    <property type="project" value="UniProtKB-KW"/>
</dbReference>
<dbReference type="Proteomes" id="UP001479933">
    <property type="component" value="Chromosome"/>
</dbReference>
<gene>
    <name evidence="2" type="primary">mftM</name>
    <name evidence="2" type="ORF">RVF87_00020</name>
</gene>
<keyword evidence="2" id="KW-0489">Methyltransferase</keyword>
<evidence type="ECO:0000313" key="2">
    <source>
        <dbReference type="EMBL" id="WYY07519.1"/>
    </source>
</evidence>
<dbReference type="SUPFAM" id="SSF53335">
    <property type="entry name" value="S-adenosyl-L-methionine-dependent methyltransferases"/>
    <property type="match status" value="1"/>
</dbReference>
<sequence length="273" mass="29817">MSTTLAGPPITVTSRHGFTESLLGYRQSGRLWWRRDDSGVHLVHPYSPADICDSVVVNELRQLVQDDVIAGQTEFEDAAVSLITSVHPDVHTAWRAFYANSVAELQGGTAEFSPVHRRARSLLAGDSVLEVGCCFGFFALQCAADGRTVTATDICGGALDLLDDASEHLNLPVTTQRGDVRALPFADQSFDTVTVLHLLEHLDPHDVDGAIAESCRVARRRVVIAVPYELEASPHFGHLTTISAKDVKRWAKVAPGRRKEIFSDHGGWLVIDL</sequence>
<name>A0ABZ2U1D0_9ACTN</name>
<dbReference type="InterPro" id="IPR029063">
    <property type="entry name" value="SAM-dependent_MTases_sf"/>
</dbReference>
<accession>A0ABZ2U1D0</accession>
<reference evidence="2 3" key="1">
    <citation type="journal article" date="2023" name="Virus Evol.">
        <title>Computational host range prediction-The good, the bad, and the ugly.</title>
        <authorList>
            <person name="Howell A.A."/>
            <person name="Versoza C.J."/>
            <person name="Pfeifer S.P."/>
        </authorList>
    </citation>
    <scope>NUCLEOTIDE SEQUENCE [LARGE SCALE GENOMIC DNA]</scope>
    <source>
        <strain evidence="2 3">1610/1b</strain>
    </source>
</reference>
<organism evidence="2 3">
    <name type="scientific">Gordonia hydrophobica</name>
    <dbReference type="NCBI Taxonomy" id="40516"/>
    <lineage>
        <taxon>Bacteria</taxon>
        <taxon>Bacillati</taxon>
        <taxon>Actinomycetota</taxon>
        <taxon>Actinomycetes</taxon>
        <taxon>Mycobacteriales</taxon>
        <taxon>Gordoniaceae</taxon>
        <taxon>Gordonia</taxon>
    </lineage>
</organism>
<dbReference type="CDD" id="cd02440">
    <property type="entry name" value="AdoMet_MTases"/>
    <property type="match status" value="1"/>
</dbReference>
<keyword evidence="2" id="KW-0808">Transferase</keyword>
<dbReference type="GO" id="GO:0008168">
    <property type="term" value="F:methyltransferase activity"/>
    <property type="evidence" value="ECO:0007669"/>
    <property type="project" value="UniProtKB-KW"/>
</dbReference>
<dbReference type="PANTHER" id="PTHR43591">
    <property type="entry name" value="METHYLTRANSFERASE"/>
    <property type="match status" value="1"/>
</dbReference>
<dbReference type="Gene3D" id="3.40.50.150">
    <property type="entry name" value="Vaccinia Virus protein VP39"/>
    <property type="match status" value="1"/>
</dbReference>
<dbReference type="RefSeq" id="WP_066165550.1">
    <property type="nucleotide sequence ID" value="NZ_CP136137.1"/>
</dbReference>
<feature type="domain" description="Methyltransferase type 11" evidence="1">
    <location>
        <begin position="129"/>
        <end position="221"/>
    </location>
</feature>
<dbReference type="Pfam" id="PF08241">
    <property type="entry name" value="Methyltransf_11"/>
    <property type="match status" value="1"/>
</dbReference>
<keyword evidence="3" id="KW-1185">Reference proteome</keyword>
<dbReference type="InterPro" id="IPR013216">
    <property type="entry name" value="Methyltransf_11"/>
</dbReference>
<evidence type="ECO:0000313" key="3">
    <source>
        <dbReference type="Proteomes" id="UP001479933"/>
    </source>
</evidence>
<evidence type="ECO:0000259" key="1">
    <source>
        <dbReference type="Pfam" id="PF08241"/>
    </source>
</evidence>
<protein>
    <submittedName>
        <fullName evidence="2">Mycofactocin oligosaccharide methyltransferase MftM</fullName>
    </submittedName>
</protein>
<proteinExistence type="predicted"/>
<dbReference type="NCBIfam" id="NF041255">
    <property type="entry name" value="mycofact_MftM"/>
    <property type="match status" value="1"/>
</dbReference>
<dbReference type="EMBL" id="CP136137">
    <property type="protein sequence ID" value="WYY07519.1"/>
    <property type="molecule type" value="Genomic_DNA"/>
</dbReference>